<evidence type="ECO:0000313" key="5">
    <source>
        <dbReference type="EMBL" id="MFC4804123.1"/>
    </source>
</evidence>
<sequence>MAITIKDVAKMAGVSISTVSRVLNNSKPVSEDIRERVEQVIKETGYVPNPVARSLVMRKSRIIGVIVPNISNGRIGEYLSGIEEVGRMYQYDLFLCNSYGELKEEMKYVELLRSKQVAGMVFLSWKLQEKVVDLIKESKIPTVFVSKNTEEFEDIHSVGVDHFHAAYDMTNHLIGLGHKKIAFLRTSIEDDIQDSTVFKGYAKAHSDNGLDISMNYVLQGDASSDSGYHLAKQLIEMREGRPTAIFASSDEAAAGALGAAIDTGLKVPDDISIAGYANTAITSLIRPALTTIHQPLYDIGAVSMRSLIKNIEGAQDVPETIRLAYSIVERSTTRALREDEK</sequence>
<dbReference type="Pfam" id="PF00356">
    <property type="entry name" value="LacI"/>
    <property type="match status" value="1"/>
</dbReference>
<dbReference type="EMBL" id="JBHSHL010000013">
    <property type="protein sequence ID" value="MFC4804123.1"/>
    <property type="molecule type" value="Genomic_DNA"/>
</dbReference>
<comment type="caution">
    <text evidence="5">The sequence shown here is derived from an EMBL/GenBank/DDBJ whole genome shotgun (WGS) entry which is preliminary data.</text>
</comment>
<dbReference type="PANTHER" id="PTHR30146">
    <property type="entry name" value="LACI-RELATED TRANSCRIPTIONAL REPRESSOR"/>
    <property type="match status" value="1"/>
</dbReference>
<dbReference type="InterPro" id="IPR028082">
    <property type="entry name" value="Peripla_BP_I"/>
</dbReference>
<keyword evidence="1" id="KW-0805">Transcription regulation</keyword>
<dbReference type="SUPFAM" id="SSF53822">
    <property type="entry name" value="Periplasmic binding protein-like I"/>
    <property type="match status" value="1"/>
</dbReference>
<dbReference type="PROSITE" id="PS00356">
    <property type="entry name" value="HTH_LACI_1"/>
    <property type="match status" value="1"/>
</dbReference>
<dbReference type="Gene3D" id="3.40.50.2300">
    <property type="match status" value="2"/>
</dbReference>
<dbReference type="InterPro" id="IPR046335">
    <property type="entry name" value="LacI/GalR-like_sensor"/>
</dbReference>
<accession>A0ABV9QJV1</accession>
<keyword evidence="6" id="KW-1185">Reference proteome</keyword>
<gene>
    <name evidence="5" type="ORF">ACFO4R_03430</name>
</gene>
<proteinExistence type="predicted"/>
<dbReference type="InterPro" id="IPR000843">
    <property type="entry name" value="HTH_LacI"/>
</dbReference>
<dbReference type="InterPro" id="IPR010982">
    <property type="entry name" value="Lambda_DNA-bd_dom_sf"/>
</dbReference>
<evidence type="ECO:0000313" key="6">
    <source>
        <dbReference type="Proteomes" id="UP001595916"/>
    </source>
</evidence>
<dbReference type="RefSeq" id="WP_379787612.1">
    <property type="nucleotide sequence ID" value="NZ_JBHSHL010000013.1"/>
</dbReference>
<evidence type="ECO:0000256" key="1">
    <source>
        <dbReference type="ARBA" id="ARBA00023015"/>
    </source>
</evidence>
<evidence type="ECO:0000256" key="3">
    <source>
        <dbReference type="ARBA" id="ARBA00023163"/>
    </source>
</evidence>
<keyword evidence="2 5" id="KW-0238">DNA-binding</keyword>
<name>A0ABV9QJV1_9FIRM</name>
<reference evidence="6" key="1">
    <citation type="journal article" date="2019" name="Int. J. Syst. Evol. Microbiol.">
        <title>The Global Catalogue of Microorganisms (GCM) 10K type strain sequencing project: providing services to taxonomists for standard genome sequencing and annotation.</title>
        <authorList>
            <consortium name="The Broad Institute Genomics Platform"/>
            <consortium name="The Broad Institute Genome Sequencing Center for Infectious Disease"/>
            <person name="Wu L."/>
            <person name="Ma J."/>
        </authorList>
    </citation>
    <scope>NUCLEOTIDE SEQUENCE [LARGE SCALE GENOMIC DNA]</scope>
    <source>
        <strain evidence="6">CCUG 46385</strain>
    </source>
</reference>
<dbReference type="Pfam" id="PF13377">
    <property type="entry name" value="Peripla_BP_3"/>
    <property type="match status" value="1"/>
</dbReference>
<protein>
    <submittedName>
        <fullName evidence="5">LacI family DNA-binding transcriptional regulator</fullName>
    </submittedName>
</protein>
<keyword evidence="3" id="KW-0804">Transcription</keyword>
<dbReference type="PRINTS" id="PR00036">
    <property type="entry name" value="HTHLACI"/>
</dbReference>
<dbReference type="PANTHER" id="PTHR30146:SF149">
    <property type="entry name" value="HTH-TYPE TRANSCRIPTIONAL REGULATOR EBGR"/>
    <property type="match status" value="1"/>
</dbReference>
<dbReference type="SMART" id="SM00354">
    <property type="entry name" value="HTH_LACI"/>
    <property type="match status" value="1"/>
</dbReference>
<feature type="domain" description="HTH lacI-type" evidence="4">
    <location>
        <begin position="3"/>
        <end position="57"/>
    </location>
</feature>
<dbReference type="PROSITE" id="PS50932">
    <property type="entry name" value="HTH_LACI_2"/>
    <property type="match status" value="1"/>
</dbReference>
<evidence type="ECO:0000256" key="2">
    <source>
        <dbReference type="ARBA" id="ARBA00023125"/>
    </source>
</evidence>
<organism evidence="5 6">
    <name type="scientific">Filifactor villosus</name>
    <dbReference type="NCBI Taxonomy" id="29374"/>
    <lineage>
        <taxon>Bacteria</taxon>
        <taxon>Bacillati</taxon>
        <taxon>Bacillota</taxon>
        <taxon>Clostridia</taxon>
        <taxon>Peptostreptococcales</taxon>
        <taxon>Filifactoraceae</taxon>
        <taxon>Filifactor</taxon>
    </lineage>
</organism>
<dbReference type="CDD" id="cd01392">
    <property type="entry name" value="HTH_LacI"/>
    <property type="match status" value="1"/>
</dbReference>
<evidence type="ECO:0000259" key="4">
    <source>
        <dbReference type="PROSITE" id="PS50932"/>
    </source>
</evidence>
<dbReference type="SUPFAM" id="SSF47413">
    <property type="entry name" value="lambda repressor-like DNA-binding domains"/>
    <property type="match status" value="1"/>
</dbReference>
<dbReference type="Proteomes" id="UP001595916">
    <property type="component" value="Unassembled WGS sequence"/>
</dbReference>
<dbReference type="GO" id="GO:0003677">
    <property type="term" value="F:DNA binding"/>
    <property type="evidence" value="ECO:0007669"/>
    <property type="project" value="UniProtKB-KW"/>
</dbReference>
<dbReference type="Gene3D" id="1.10.260.40">
    <property type="entry name" value="lambda repressor-like DNA-binding domains"/>
    <property type="match status" value="1"/>
</dbReference>